<keyword evidence="3" id="KW-1185">Reference proteome</keyword>
<evidence type="ECO:0000313" key="3">
    <source>
        <dbReference type="Proteomes" id="UP000240572"/>
    </source>
</evidence>
<feature type="region of interest" description="Disordered" evidence="1">
    <location>
        <begin position="1"/>
        <end position="21"/>
    </location>
</feature>
<dbReference type="RefSeq" id="WP_106524447.1">
    <property type="nucleotide sequence ID" value="NZ_PYGD01000009.1"/>
</dbReference>
<proteinExistence type="predicted"/>
<gene>
    <name evidence="2" type="ORF">B0I18_109112</name>
</gene>
<dbReference type="Proteomes" id="UP000240572">
    <property type="component" value="Unassembled WGS sequence"/>
</dbReference>
<dbReference type="AlphaFoldDB" id="A0A2P8CYU8"/>
<reference evidence="2 3" key="1">
    <citation type="submission" date="2018-03" db="EMBL/GenBank/DDBJ databases">
        <title>Genomic Encyclopedia of Type Strains, Phase III (KMG-III): the genomes of soil and plant-associated and newly described type strains.</title>
        <authorList>
            <person name="Whitman W."/>
        </authorList>
    </citation>
    <scope>NUCLEOTIDE SEQUENCE [LARGE SCALE GENOMIC DNA]</scope>
    <source>
        <strain evidence="2 3">CGMCC 1.12700</strain>
    </source>
</reference>
<dbReference type="EMBL" id="PYGD01000009">
    <property type="protein sequence ID" value="PSK90106.1"/>
    <property type="molecule type" value="Genomic_DNA"/>
</dbReference>
<name>A0A2P8CYU8_9BACT</name>
<evidence type="ECO:0000313" key="2">
    <source>
        <dbReference type="EMBL" id="PSK90106.1"/>
    </source>
</evidence>
<sequence length="69" mass="8054">MAKKERTTTADARTAVQKRTQKKRRILEKDTFYKISKAITLMAVEEGEEADNFLAYVKSQKNRRPITSY</sequence>
<comment type="caution">
    <text evidence="2">The sequence shown here is derived from an EMBL/GenBank/DDBJ whole genome shotgun (WGS) entry which is preliminary data.</text>
</comment>
<protein>
    <submittedName>
        <fullName evidence="2">Uncharacterized protein</fullName>
    </submittedName>
</protein>
<accession>A0A2P8CYU8</accession>
<evidence type="ECO:0000256" key="1">
    <source>
        <dbReference type="SAM" id="MobiDB-lite"/>
    </source>
</evidence>
<organism evidence="2 3">
    <name type="scientific">Taibaiella chishuiensis</name>
    <dbReference type="NCBI Taxonomy" id="1434707"/>
    <lineage>
        <taxon>Bacteria</taxon>
        <taxon>Pseudomonadati</taxon>
        <taxon>Bacteroidota</taxon>
        <taxon>Chitinophagia</taxon>
        <taxon>Chitinophagales</taxon>
        <taxon>Chitinophagaceae</taxon>
        <taxon>Taibaiella</taxon>
    </lineage>
</organism>